<gene>
    <name evidence="1" type="ORF">HPB50_016448</name>
</gene>
<accession>A0ACB7SNF1</accession>
<dbReference type="EMBL" id="CM023483">
    <property type="protein sequence ID" value="KAH6936388.1"/>
    <property type="molecule type" value="Genomic_DNA"/>
</dbReference>
<name>A0ACB7SNF1_HYAAI</name>
<keyword evidence="2" id="KW-1185">Reference proteome</keyword>
<proteinExistence type="predicted"/>
<comment type="caution">
    <text evidence="1">The sequence shown here is derived from an EMBL/GenBank/DDBJ whole genome shotgun (WGS) entry which is preliminary data.</text>
</comment>
<dbReference type="Proteomes" id="UP000821845">
    <property type="component" value="Chromosome 3"/>
</dbReference>
<evidence type="ECO:0000313" key="2">
    <source>
        <dbReference type="Proteomes" id="UP000821845"/>
    </source>
</evidence>
<protein>
    <submittedName>
        <fullName evidence="1">Uncharacterized protein</fullName>
    </submittedName>
</protein>
<evidence type="ECO:0000313" key="1">
    <source>
        <dbReference type="EMBL" id="KAH6936388.1"/>
    </source>
</evidence>
<sequence>MARVDDDVVYATTRRPSVPSSLNATAAMAPPSSSTSRGAKSRTRGSGRMKKKGGWVTPSKQGNRTHGSHRPSDAQTALPVLPDTSRPRPSRLRSCSMRDAQSRRVASRRLWPDGRQLQEQQRKEAGHTHAYNRADNDARRRPTPPKREQRRGRRQKEEETVRAKLRIVFFFFFSPSTSRGHSVWGGQNRRCGCRRRPRIRRERAGPRQKRRRRRRLRSPSSRGRRAASLRRPRKGLDGAARRGPPEPREDKPIRRTRRRQAVYDAAKCSNKPGEEKTAPQVSGSDPREERALHVRTDAVDRHTPPRPATYDEAAGDAARVVDRHNSRRNIQRSKRRHHHQNGGGGRRRGIRVPAFRDLGAREGCAAKTNARRRRRRRPFTREREMERRRNPNKQEKRNNRPPPTLTSPTDRNCCYLGARDRRVQQHA</sequence>
<organism evidence="1 2">
    <name type="scientific">Hyalomma asiaticum</name>
    <name type="common">Tick</name>
    <dbReference type="NCBI Taxonomy" id="266040"/>
    <lineage>
        <taxon>Eukaryota</taxon>
        <taxon>Metazoa</taxon>
        <taxon>Ecdysozoa</taxon>
        <taxon>Arthropoda</taxon>
        <taxon>Chelicerata</taxon>
        <taxon>Arachnida</taxon>
        <taxon>Acari</taxon>
        <taxon>Parasitiformes</taxon>
        <taxon>Ixodida</taxon>
        <taxon>Ixodoidea</taxon>
        <taxon>Ixodidae</taxon>
        <taxon>Hyalomminae</taxon>
        <taxon>Hyalomma</taxon>
    </lineage>
</organism>
<reference evidence="1" key="1">
    <citation type="submission" date="2020-05" db="EMBL/GenBank/DDBJ databases">
        <title>Large-scale comparative analyses of tick genomes elucidate their genetic diversity and vector capacities.</title>
        <authorList>
            <person name="Jia N."/>
            <person name="Wang J."/>
            <person name="Shi W."/>
            <person name="Du L."/>
            <person name="Sun Y."/>
            <person name="Zhan W."/>
            <person name="Jiang J."/>
            <person name="Wang Q."/>
            <person name="Zhang B."/>
            <person name="Ji P."/>
            <person name="Sakyi L.B."/>
            <person name="Cui X."/>
            <person name="Yuan T."/>
            <person name="Jiang B."/>
            <person name="Yang W."/>
            <person name="Lam T.T.-Y."/>
            <person name="Chang Q."/>
            <person name="Ding S."/>
            <person name="Wang X."/>
            <person name="Zhu J."/>
            <person name="Ruan X."/>
            <person name="Zhao L."/>
            <person name="Wei J."/>
            <person name="Que T."/>
            <person name="Du C."/>
            <person name="Cheng J."/>
            <person name="Dai P."/>
            <person name="Han X."/>
            <person name="Huang E."/>
            <person name="Gao Y."/>
            <person name="Liu J."/>
            <person name="Shao H."/>
            <person name="Ye R."/>
            <person name="Li L."/>
            <person name="Wei W."/>
            <person name="Wang X."/>
            <person name="Wang C."/>
            <person name="Yang T."/>
            <person name="Huo Q."/>
            <person name="Li W."/>
            <person name="Guo W."/>
            <person name="Chen H."/>
            <person name="Zhou L."/>
            <person name="Ni X."/>
            <person name="Tian J."/>
            <person name="Zhou Y."/>
            <person name="Sheng Y."/>
            <person name="Liu T."/>
            <person name="Pan Y."/>
            <person name="Xia L."/>
            <person name="Li J."/>
            <person name="Zhao F."/>
            <person name="Cao W."/>
        </authorList>
    </citation>
    <scope>NUCLEOTIDE SEQUENCE</scope>
    <source>
        <strain evidence="1">Hyas-2018</strain>
    </source>
</reference>